<protein>
    <submittedName>
        <fullName evidence="6">MoaA/NifB/PqqE/SkfB family radical SAM enzyme</fullName>
    </submittedName>
</protein>
<organism evidence="6 7">
    <name type="scientific">Clostridium algifaecis</name>
    <dbReference type="NCBI Taxonomy" id="1472040"/>
    <lineage>
        <taxon>Bacteria</taxon>
        <taxon>Bacillati</taxon>
        <taxon>Bacillota</taxon>
        <taxon>Clostridia</taxon>
        <taxon>Eubacteriales</taxon>
        <taxon>Clostridiaceae</taxon>
        <taxon>Clostridium</taxon>
    </lineage>
</organism>
<comment type="caution">
    <text evidence="6">The sequence shown here is derived from an EMBL/GenBank/DDBJ whole genome shotgun (WGS) entry which is preliminary data.</text>
</comment>
<evidence type="ECO:0000259" key="5">
    <source>
        <dbReference type="PROSITE" id="PS51918"/>
    </source>
</evidence>
<keyword evidence="1" id="KW-0949">S-adenosyl-L-methionine</keyword>
<proteinExistence type="predicted"/>
<dbReference type="Gene3D" id="3.20.20.70">
    <property type="entry name" value="Aldolase class I"/>
    <property type="match status" value="1"/>
</dbReference>
<dbReference type="RefSeq" id="WP_209701429.1">
    <property type="nucleotide sequence ID" value="NZ_JAGGLM010000004.1"/>
</dbReference>
<evidence type="ECO:0000313" key="7">
    <source>
        <dbReference type="Proteomes" id="UP001519307"/>
    </source>
</evidence>
<dbReference type="InterPro" id="IPR006638">
    <property type="entry name" value="Elp3/MiaA/NifB-like_rSAM"/>
</dbReference>
<dbReference type="CDD" id="cd21128">
    <property type="entry name" value="SPASM_rSAM"/>
    <property type="match status" value="1"/>
</dbReference>
<evidence type="ECO:0000256" key="2">
    <source>
        <dbReference type="ARBA" id="ARBA00022723"/>
    </source>
</evidence>
<dbReference type="PANTHER" id="PTHR43524:SF1">
    <property type="entry name" value="RADICAL SAM SUPERFAMILY PROTEIN"/>
    <property type="match status" value="1"/>
</dbReference>
<name>A0ABS4KQN1_9CLOT</name>
<feature type="domain" description="Radical SAM core" evidence="5">
    <location>
        <begin position="110"/>
        <end position="317"/>
    </location>
</feature>
<accession>A0ABS4KQN1</accession>
<evidence type="ECO:0000313" key="6">
    <source>
        <dbReference type="EMBL" id="MBP2032348.1"/>
    </source>
</evidence>
<dbReference type="InterPro" id="IPR013785">
    <property type="entry name" value="Aldolase_TIM"/>
</dbReference>
<keyword evidence="4" id="KW-0411">Iron-sulfur</keyword>
<dbReference type="PANTHER" id="PTHR43524">
    <property type="entry name" value="RADICAL SAM SUPERFAMILY PROTEIN"/>
    <property type="match status" value="1"/>
</dbReference>
<dbReference type="SMART" id="SM00729">
    <property type="entry name" value="Elp3"/>
    <property type="match status" value="1"/>
</dbReference>
<dbReference type="InterPro" id="IPR058240">
    <property type="entry name" value="rSAM_sf"/>
</dbReference>
<sequence length="461" mass="53396">MKVVELLEKTAKDTLVKSGLKLLNSKEPEKSLDKLFALVKKTIKKDKDSLEKVERVEELYNTNPSIHELVTGIVKDTNRNCMNKFFTNFFANAAWYGVPKRDKFLNDTGIKTPFTILISPSMRCNLRCSGCYASSYSKEDDIPKEELDRIIKEARDLGIYYFIILGGEPFINDYMLDLYEKYNDCMFTPFSNGTLFTEKVADRIQKLGNVIPMFSLEGFEEETDKRRGKGIFKKVMHAMDLLKERGVLFGVSSATSRNNIDTVTSDKFIDMLIEKGAKMSWYFLYMPVGKKPDTSVMLKPEQRIYLGERIREIRNKKPYFTIDFFNDAPYVGGCIAGKFYCHINSEEQVEPCIFAHFAVDNLKGKKLVDVFKSDFFRELRNRQPYNRNLLMPCMMIDNTKQIRDIVKKTGAKPTDEGARMMLEDPEFQKDLDNISKDFRPYAEKAWKEEFHSTGNYKMSKG</sequence>
<gene>
    <name evidence="6" type="ORF">J2Z42_001013</name>
</gene>
<dbReference type="PROSITE" id="PS51918">
    <property type="entry name" value="RADICAL_SAM"/>
    <property type="match status" value="1"/>
</dbReference>
<dbReference type="Pfam" id="PF04055">
    <property type="entry name" value="Radical_SAM"/>
    <property type="match status" value="1"/>
</dbReference>
<dbReference type="SFLD" id="SFLDS00029">
    <property type="entry name" value="Radical_SAM"/>
    <property type="match status" value="1"/>
</dbReference>
<dbReference type="Proteomes" id="UP001519307">
    <property type="component" value="Unassembled WGS sequence"/>
</dbReference>
<reference evidence="6 7" key="1">
    <citation type="submission" date="2021-03" db="EMBL/GenBank/DDBJ databases">
        <title>Genomic Encyclopedia of Type Strains, Phase IV (KMG-IV): sequencing the most valuable type-strain genomes for metagenomic binning, comparative biology and taxonomic classification.</title>
        <authorList>
            <person name="Goeker M."/>
        </authorList>
    </citation>
    <scope>NUCLEOTIDE SEQUENCE [LARGE SCALE GENOMIC DNA]</scope>
    <source>
        <strain evidence="6 7">DSM 28783</strain>
    </source>
</reference>
<keyword evidence="2" id="KW-0479">Metal-binding</keyword>
<evidence type="ECO:0000256" key="4">
    <source>
        <dbReference type="ARBA" id="ARBA00023014"/>
    </source>
</evidence>
<dbReference type="InterPro" id="IPR007197">
    <property type="entry name" value="rSAM"/>
</dbReference>
<dbReference type="EMBL" id="JAGGLM010000004">
    <property type="protein sequence ID" value="MBP2032348.1"/>
    <property type="molecule type" value="Genomic_DNA"/>
</dbReference>
<evidence type="ECO:0000256" key="1">
    <source>
        <dbReference type="ARBA" id="ARBA00022691"/>
    </source>
</evidence>
<evidence type="ECO:0000256" key="3">
    <source>
        <dbReference type="ARBA" id="ARBA00023004"/>
    </source>
</evidence>
<keyword evidence="3" id="KW-0408">Iron</keyword>
<dbReference type="CDD" id="cd01335">
    <property type="entry name" value="Radical_SAM"/>
    <property type="match status" value="1"/>
</dbReference>
<dbReference type="SUPFAM" id="SSF102114">
    <property type="entry name" value="Radical SAM enzymes"/>
    <property type="match status" value="1"/>
</dbReference>
<dbReference type="SFLD" id="SFLDG01067">
    <property type="entry name" value="SPASM/twitch_domain_containing"/>
    <property type="match status" value="1"/>
</dbReference>
<keyword evidence="7" id="KW-1185">Reference proteome</keyword>